<evidence type="ECO:0000256" key="1">
    <source>
        <dbReference type="SAM" id="MobiDB-lite"/>
    </source>
</evidence>
<keyword evidence="3" id="KW-1185">Reference proteome</keyword>
<name>A0ABP0HVL0_9DINO</name>
<reference evidence="2 3" key="1">
    <citation type="submission" date="2024-02" db="EMBL/GenBank/DDBJ databases">
        <authorList>
            <person name="Chen Y."/>
            <person name="Shah S."/>
            <person name="Dougan E. K."/>
            <person name="Thang M."/>
            <person name="Chan C."/>
        </authorList>
    </citation>
    <scope>NUCLEOTIDE SEQUENCE [LARGE SCALE GENOMIC DNA]</scope>
</reference>
<feature type="compositionally biased region" description="Basic and acidic residues" evidence="1">
    <location>
        <begin position="602"/>
        <end position="616"/>
    </location>
</feature>
<dbReference type="EMBL" id="CAXAMM010002002">
    <property type="protein sequence ID" value="CAK8994257.1"/>
    <property type="molecule type" value="Genomic_DNA"/>
</dbReference>
<accession>A0ABP0HVL0</accession>
<evidence type="ECO:0000313" key="2">
    <source>
        <dbReference type="EMBL" id="CAK8994257.1"/>
    </source>
</evidence>
<proteinExistence type="predicted"/>
<feature type="region of interest" description="Disordered" evidence="1">
    <location>
        <begin position="597"/>
        <end position="616"/>
    </location>
</feature>
<comment type="caution">
    <text evidence="2">The sequence shown here is derived from an EMBL/GenBank/DDBJ whole genome shotgun (WGS) entry which is preliminary data.</text>
</comment>
<gene>
    <name evidence="2" type="ORF">SCF082_LOCUS3854</name>
</gene>
<protein>
    <submittedName>
        <fullName evidence="2">HMG box domain-containing protein</fullName>
    </submittedName>
</protein>
<sequence>MGHASRSSSFTRNLECAIISIAKCLVRQPVVELPLRVQAYNRNNAHKLSICSGDTHESDVELLLSKFNNDWAIPIRSFAGHLTHFCPPGCCSSQKETYHKGVAALRATIGTFFDCPLLYRWKHWSPAVKFCLRNMCFHNILVYVWQACMGGTASSEDLSAILDIDSADLAPAEKQKVRMSKAYMLLTEGEIVAKLAKAVVLTRPIANYMDTLSLIETLRHRMRLKDANLLPPTSTCTGTNQDLVSANMRILAGQTGLDVLHEYFSMLQAPCDLVWSPDFGLSQDDCLGDVVMAMCDCYRRLVMPFESCPWQLFKIVDMSSEQGLPYLHGLGLRSSHCRKCCDPSFTEVLLTYIFHQNGPSGDARMRFEEVKEEIDNLVREAAVMNMFRESAKDRPLGEMPVAAETEEAHLRPSQLHRLNQCRLDTSLDRVIQNPTWQEGLALSDHICALRASFVKEFDQLSKKEDSTLEEEILKDFLYDPTVNDNEPFSLVFIGLHDQEVNGAVFDDIKFSHAGNSHVCAAGQPLCTFKLGGSFNLDDHQPKKVQAPALAGVAFGGLAALLKSSLQRPKAKAKAKIAARDDAGAAADIDIADVCNAGNGDAKQGKRGRDPGPADSETELHKMLCQWPSLHSGAAEQDPSCDDALGHVVLSEEAEKELREADREQKAVTADELSAAAELQVSESHVPVPMDFILKGHLSSNDGGDPEPIGKGMVKVKMGCDADATGCPSSPPLSGEQLGADMEHMGAGQLTVFQGNECSRCNTTRRYNFGNIKQSELNTLISSSEASACQEWFGDDARDKWEEKRRLNTDPNPGTGKKTHEKRPLRNSTMRPPLKAFTEDLGMKVLLDKGQLVVAILDGDGARKVRFGTRQSAGKEKAP</sequence>
<organism evidence="2 3">
    <name type="scientific">Durusdinium trenchii</name>
    <dbReference type="NCBI Taxonomy" id="1381693"/>
    <lineage>
        <taxon>Eukaryota</taxon>
        <taxon>Sar</taxon>
        <taxon>Alveolata</taxon>
        <taxon>Dinophyceae</taxon>
        <taxon>Suessiales</taxon>
        <taxon>Symbiodiniaceae</taxon>
        <taxon>Durusdinium</taxon>
    </lineage>
</organism>
<dbReference type="Proteomes" id="UP001642464">
    <property type="component" value="Unassembled WGS sequence"/>
</dbReference>
<feature type="region of interest" description="Disordered" evidence="1">
    <location>
        <begin position="803"/>
        <end position="831"/>
    </location>
</feature>
<evidence type="ECO:0000313" key="3">
    <source>
        <dbReference type="Proteomes" id="UP001642464"/>
    </source>
</evidence>